<reference evidence="2 3" key="1">
    <citation type="journal article" date="2019" name="Int. J. Syst. Evol. Microbiol.">
        <title>The Global Catalogue of Microorganisms (GCM) 10K type strain sequencing project: providing services to taxonomists for standard genome sequencing and annotation.</title>
        <authorList>
            <consortium name="The Broad Institute Genomics Platform"/>
            <consortium name="The Broad Institute Genome Sequencing Center for Infectious Disease"/>
            <person name="Wu L."/>
            <person name="Ma J."/>
        </authorList>
    </citation>
    <scope>NUCLEOTIDE SEQUENCE [LARGE SCALE GENOMIC DNA]</scope>
    <source>
        <strain evidence="2 3">JCM 11896</strain>
    </source>
</reference>
<comment type="caution">
    <text evidence="2">The sequence shown here is derived from an EMBL/GenBank/DDBJ whole genome shotgun (WGS) entry which is preliminary data.</text>
</comment>
<dbReference type="EMBL" id="BAAAJK010000011">
    <property type="protein sequence ID" value="GAA1390402.1"/>
    <property type="molecule type" value="Genomic_DNA"/>
</dbReference>
<evidence type="ECO:0000313" key="2">
    <source>
        <dbReference type="EMBL" id="GAA1390402.1"/>
    </source>
</evidence>
<protein>
    <submittedName>
        <fullName evidence="2">DUF2252 domain-containing protein</fullName>
    </submittedName>
</protein>
<sequence>MTTTPVRSPEPVRATVDQRAARGRAARADAPRGAHGEFVPDPARPGPVDLLTAQDAGRLTELLPVRYGRMAASPFSFYRGAAAVMACDLAGTPASGITVQLCGDAHLSNFGFFASPERRLVFDLNDFDETLRGPWEWDVKRLVTSVEIAARERGLRKRDRRALAGTAARSYRLAMRRFATMTDLDVWYSRLEVEQIRIRYARELRGSGRRLDRGIARAHGRDNMGALRRFTTTTADGLRLTAAPPLVVPLRELLPARAVADQEALLRGFLRDYRDSLPSERRVLFDGYHLVDIARKVVGVGSVGTRSWMLLLLGRDDRDPLFLQAKEAGPSVLEEYLGPAPQDSPGRRVIEGQRLMQAVGDIFLGRQEQLGLDGVRRDFYVRQLRDWKASVEVEAMVPQGMAVYAELCGWTLARAHARSGDRVAVAAYLGSGSAFDRAMVRFAHRYADLNDRDHRSLLDAVRDGRIEATTGV</sequence>
<dbReference type="PANTHER" id="PTHR39441:SF1">
    <property type="entry name" value="DUF2252 DOMAIN-CONTAINING PROTEIN"/>
    <property type="match status" value="1"/>
</dbReference>
<feature type="compositionally biased region" description="Basic and acidic residues" evidence="1">
    <location>
        <begin position="26"/>
        <end position="35"/>
    </location>
</feature>
<gene>
    <name evidence="2" type="ORF">GCM10009613_30920</name>
</gene>
<evidence type="ECO:0000313" key="3">
    <source>
        <dbReference type="Proteomes" id="UP001501414"/>
    </source>
</evidence>
<accession>A0ABN1XWU6</accession>
<dbReference type="PANTHER" id="PTHR39441">
    <property type="entry name" value="DUF2252 DOMAIN-CONTAINING PROTEIN"/>
    <property type="match status" value="1"/>
</dbReference>
<feature type="region of interest" description="Disordered" evidence="1">
    <location>
        <begin position="1"/>
        <end position="47"/>
    </location>
</feature>
<keyword evidence="3" id="KW-1185">Reference proteome</keyword>
<proteinExistence type="predicted"/>
<evidence type="ECO:0000256" key="1">
    <source>
        <dbReference type="SAM" id="MobiDB-lite"/>
    </source>
</evidence>
<dbReference type="Pfam" id="PF10009">
    <property type="entry name" value="DUF2252"/>
    <property type="match status" value="1"/>
</dbReference>
<dbReference type="Proteomes" id="UP001501414">
    <property type="component" value="Unassembled WGS sequence"/>
</dbReference>
<name>A0ABN1XWU6_9PSEU</name>
<organism evidence="2 3">
    <name type="scientific">Pseudonocardia kongjuensis</name>
    <dbReference type="NCBI Taxonomy" id="102227"/>
    <lineage>
        <taxon>Bacteria</taxon>
        <taxon>Bacillati</taxon>
        <taxon>Actinomycetota</taxon>
        <taxon>Actinomycetes</taxon>
        <taxon>Pseudonocardiales</taxon>
        <taxon>Pseudonocardiaceae</taxon>
        <taxon>Pseudonocardia</taxon>
    </lineage>
</organism>
<dbReference type="InterPro" id="IPR018721">
    <property type="entry name" value="DUF2252"/>
</dbReference>
<dbReference type="RefSeq" id="WP_344022912.1">
    <property type="nucleotide sequence ID" value="NZ_BAAAJK010000011.1"/>
</dbReference>